<accession>A0AAV8WMN6</accession>
<feature type="region of interest" description="Disordered" evidence="1">
    <location>
        <begin position="222"/>
        <end position="254"/>
    </location>
</feature>
<dbReference type="EMBL" id="JANEYF010005497">
    <property type="protein sequence ID" value="KAJ8928045.1"/>
    <property type="molecule type" value="Genomic_DNA"/>
</dbReference>
<evidence type="ECO:0000256" key="1">
    <source>
        <dbReference type="SAM" id="MobiDB-lite"/>
    </source>
</evidence>
<proteinExistence type="predicted"/>
<sequence length="254" mass="29078">MITIHYITNPPHEELTDSWSKFSSYKPNDWANTKTELKSTTITIPIVKNNNVVDLSWNDVPEKDIKRHSIAVDESKYFIKEDDDDINTNRKPKKVEFCKTEVHFAAESGKVNIVATDEKPPPTQNFRRRRRSSGLISEDFNKNGLPVLHFGDSSYEKTMFGVADELSENRNSNFTSIYENVQSRVPLAFGIVTVNTNNNVNNEIIEEDKRELTENDSIKGILKNKPIKPKPYHLGETVPFSDTNSDDENKNWGD</sequence>
<dbReference type="Proteomes" id="UP001162156">
    <property type="component" value="Unassembled WGS sequence"/>
</dbReference>
<evidence type="ECO:0000313" key="3">
    <source>
        <dbReference type="Proteomes" id="UP001162156"/>
    </source>
</evidence>
<keyword evidence="3" id="KW-1185">Reference proteome</keyword>
<organism evidence="2 3">
    <name type="scientific">Rhamnusium bicolor</name>
    <dbReference type="NCBI Taxonomy" id="1586634"/>
    <lineage>
        <taxon>Eukaryota</taxon>
        <taxon>Metazoa</taxon>
        <taxon>Ecdysozoa</taxon>
        <taxon>Arthropoda</taxon>
        <taxon>Hexapoda</taxon>
        <taxon>Insecta</taxon>
        <taxon>Pterygota</taxon>
        <taxon>Neoptera</taxon>
        <taxon>Endopterygota</taxon>
        <taxon>Coleoptera</taxon>
        <taxon>Polyphaga</taxon>
        <taxon>Cucujiformia</taxon>
        <taxon>Chrysomeloidea</taxon>
        <taxon>Cerambycidae</taxon>
        <taxon>Lepturinae</taxon>
        <taxon>Rhagiini</taxon>
        <taxon>Rhamnusium</taxon>
    </lineage>
</organism>
<gene>
    <name evidence="2" type="ORF">NQ314_019458</name>
</gene>
<dbReference type="AlphaFoldDB" id="A0AAV8WMN6"/>
<comment type="caution">
    <text evidence="2">The sequence shown here is derived from an EMBL/GenBank/DDBJ whole genome shotgun (WGS) entry which is preliminary data.</text>
</comment>
<evidence type="ECO:0000313" key="2">
    <source>
        <dbReference type="EMBL" id="KAJ8928045.1"/>
    </source>
</evidence>
<reference evidence="2" key="1">
    <citation type="journal article" date="2023" name="Insect Mol. Biol.">
        <title>Genome sequencing provides insights into the evolution of gene families encoding plant cell wall-degrading enzymes in longhorned beetles.</title>
        <authorList>
            <person name="Shin N.R."/>
            <person name="Okamura Y."/>
            <person name="Kirsch R."/>
            <person name="Pauchet Y."/>
        </authorList>
    </citation>
    <scope>NUCLEOTIDE SEQUENCE</scope>
    <source>
        <strain evidence="2">RBIC_L_NR</strain>
    </source>
</reference>
<protein>
    <submittedName>
        <fullName evidence="2">Uncharacterized protein</fullName>
    </submittedName>
</protein>
<name>A0AAV8WMN6_9CUCU</name>